<name>A0A5D3DML9_CUCMM</name>
<evidence type="ECO:0000313" key="1">
    <source>
        <dbReference type="EMBL" id="KAA0059920.1"/>
    </source>
</evidence>
<dbReference type="AlphaFoldDB" id="A0A5D3DML9"/>
<reference evidence="3 4" key="1">
    <citation type="submission" date="2019-08" db="EMBL/GenBank/DDBJ databases">
        <title>Draft genome sequences of two oriental melons (Cucumis melo L. var makuwa).</title>
        <authorList>
            <person name="Kwon S.-Y."/>
        </authorList>
    </citation>
    <scope>NUCLEOTIDE SEQUENCE [LARGE SCALE GENOMIC DNA]</scope>
    <source>
        <strain evidence="4">cv. Chang Bougi</strain>
        <strain evidence="3">cv. SW 3</strain>
        <tissue evidence="2">Leaf</tissue>
    </source>
</reference>
<dbReference type="EMBL" id="SSTD01003836">
    <property type="protein sequence ID" value="TYK24867.1"/>
    <property type="molecule type" value="Genomic_DNA"/>
</dbReference>
<proteinExistence type="predicted"/>
<dbReference type="Proteomes" id="UP000321947">
    <property type="component" value="Unassembled WGS sequence"/>
</dbReference>
<dbReference type="Proteomes" id="UP000321393">
    <property type="component" value="Unassembled WGS sequence"/>
</dbReference>
<comment type="caution">
    <text evidence="2">The sequence shown here is derived from an EMBL/GenBank/DDBJ whole genome shotgun (WGS) entry which is preliminary data.</text>
</comment>
<evidence type="ECO:0000313" key="4">
    <source>
        <dbReference type="Proteomes" id="UP000321947"/>
    </source>
</evidence>
<protein>
    <submittedName>
        <fullName evidence="2">Uncharacterized protein</fullName>
    </submittedName>
</protein>
<organism evidence="2 4">
    <name type="scientific">Cucumis melo var. makuwa</name>
    <name type="common">Oriental melon</name>
    <dbReference type="NCBI Taxonomy" id="1194695"/>
    <lineage>
        <taxon>Eukaryota</taxon>
        <taxon>Viridiplantae</taxon>
        <taxon>Streptophyta</taxon>
        <taxon>Embryophyta</taxon>
        <taxon>Tracheophyta</taxon>
        <taxon>Spermatophyta</taxon>
        <taxon>Magnoliopsida</taxon>
        <taxon>eudicotyledons</taxon>
        <taxon>Gunneridae</taxon>
        <taxon>Pentapetalae</taxon>
        <taxon>rosids</taxon>
        <taxon>fabids</taxon>
        <taxon>Cucurbitales</taxon>
        <taxon>Cucurbitaceae</taxon>
        <taxon>Benincaseae</taxon>
        <taxon>Cucumis</taxon>
    </lineage>
</organism>
<accession>A0A5D3DML9</accession>
<gene>
    <name evidence="2" type="ORF">E5676_scaffold184G001360</name>
    <name evidence="1" type="ORF">E6C27_scaffold108G002250</name>
</gene>
<sequence length="126" mass="14349">MMPMIWKRQRSAAFQTPTNRSFQVHRPTLPIYASFWILFHHLPGACFSRRGPLCLAILLGGSSQWSGWEKNVLGKNYESGVCIDVIKPLKRVKKLGHIFEDCSSSDIAEEKDCNSRFGTGEEDFEL</sequence>
<evidence type="ECO:0000313" key="2">
    <source>
        <dbReference type="EMBL" id="TYK24867.1"/>
    </source>
</evidence>
<dbReference type="EMBL" id="SSTE01005892">
    <property type="protein sequence ID" value="KAA0059920.1"/>
    <property type="molecule type" value="Genomic_DNA"/>
</dbReference>
<evidence type="ECO:0000313" key="3">
    <source>
        <dbReference type="Proteomes" id="UP000321393"/>
    </source>
</evidence>